<sequence>MAKKREPGLLEGLVGPTKSREVDENRVGLIETLDRSPMYLICQGMLGPQGSNPTSDKTTRKHRPGFTLSRETVRENKRPTTMAPPKIPLAIAGYGCSRAIPVIDPWWFDRQSRLARPAPEARQRHDQQT</sequence>
<evidence type="ECO:0000313" key="3">
    <source>
        <dbReference type="Proteomes" id="UP000635477"/>
    </source>
</evidence>
<keyword evidence="3" id="KW-1185">Reference proteome</keyword>
<gene>
    <name evidence="2" type="ORF">FZEAL_8580</name>
</gene>
<dbReference type="AlphaFoldDB" id="A0A8H4UEJ4"/>
<comment type="caution">
    <text evidence="2">The sequence shown here is derived from an EMBL/GenBank/DDBJ whole genome shotgun (WGS) entry which is preliminary data.</text>
</comment>
<name>A0A8H4UEJ4_9HYPO</name>
<proteinExistence type="predicted"/>
<evidence type="ECO:0000313" key="2">
    <source>
        <dbReference type="EMBL" id="KAF4974529.1"/>
    </source>
</evidence>
<dbReference type="Proteomes" id="UP000635477">
    <property type="component" value="Unassembled WGS sequence"/>
</dbReference>
<organism evidence="2 3">
    <name type="scientific">Fusarium zealandicum</name>
    <dbReference type="NCBI Taxonomy" id="1053134"/>
    <lineage>
        <taxon>Eukaryota</taxon>
        <taxon>Fungi</taxon>
        <taxon>Dikarya</taxon>
        <taxon>Ascomycota</taxon>
        <taxon>Pezizomycotina</taxon>
        <taxon>Sordariomycetes</taxon>
        <taxon>Hypocreomycetidae</taxon>
        <taxon>Hypocreales</taxon>
        <taxon>Nectriaceae</taxon>
        <taxon>Fusarium</taxon>
        <taxon>Fusarium staphyleae species complex</taxon>
    </lineage>
</organism>
<feature type="region of interest" description="Disordered" evidence="1">
    <location>
        <begin position="1"/>
        <end position="21"/>
    </location>
</feature>
<dbReference type="EMBL" id="JABEYC010000738">
    <property type="protein sequence ID" value="KAF4974529.1"/>
    <property type="molecule type" value="Genomic_DNA"/>
</dbReference>
<accession>A0A8H4UEJ4</accession>
<reference evidence="2" key="1">
    <citation type="journal article" date="2020" name="BMC Genomics">
        <title>Correction to: Identification and distribution of gene clusters required for synthesis of sphingolipid metabolism inhibitors in diverse species of the filamentous fungus Fusarium.</title>
        <authorList>
            <person name="Kim H.S."/>
            <person name="Lohmar J.M."/>
            <person name="Busman M."/>
            <person name="Brown D.W."/>
            <person name="Naumann T.A."/>
            <person name="Divon H.H."/>
            <person name="Lysoe E."/>
            <person name="Uhlig S."/>
            <person name="Proctor R.H."/>
        </authorList>
    </citation>
    <scope>NUCLEOTIDE SEQUENCE</scope>
    <source>
        <strain evidence="2">NRRL 22465</strain>
    </source>
</reference>
<feature type="region of interest" description="Disordered" evidence="1">
    <location>
        <begin position="43"/>
        <end position="87"/>
    </location>
</feature>
<reference evidence="2" key="2">
    <citation type="submission" date="2020-05" db="EMBL/GenBank/DDBJ databases">
        <authorList>
            <person name="Kim H.-S."/>
            <person name="Proctor R.H."/>
            <person name="Brown D.W."/>
        </authorList>
    </citation>
    <scope>NUCLEOTIDE SEQUENCE</scope>
    <source>
        <strain evidence="2">NRRL 22465</strain>
    </source>
</reference>
<protein>
    <submittedName>
        <fullName evidence="2">Uncharacterized protein</fullName>
    </submittedName>
</protein>
<evidence type="ECO:0000256" key="1">
    <source>
        <dbReference type="SAM" id="MobiDB-lite"/>
    </source>
</evidence>